<name>A0A9D4I192_DREPO</name>
<keyword evidence="2" id="KW-1185">Reference proteome</keyword>
<dbReference type="Proteomes" id="UP000828390">
    <property type="component" value="Unassembled WGS sequence"/>
</dbReference>
<evidence type="ECO:0000313" key="2">
    <source>
        <dbReference type="Proteomes" id="UP000828390"/>
    </source>
</evidence>
<proteinExistence type="predicted"/>
<organism evidence="1 2">
    <name type="scientific">Dreissena polymorpha</name>
    <name type="common">Zebra mussel</name>
    <name type="synonym">Mytilus polymorpha</name>
    <dbReference type="NCBI Taxonomy" id="45954"/>
    <lineage>
        <taxon>Eukaryota</taxon>
        <taxon>Metazoa</taxon>
        <taxon>Spiralia</taxon>
        <taxon>Lophotrochozoa</taxon>
        <taxon>Mollusca</taxon>
        <taxon>Bivalvia</taxon>
        <taxon>Autobranchia</taxon>
        <taxon>Heteroconchia</taxon>
        <taxon>Euheterodonta</taxon>
        <taxon>Imparidentia</taxon>
        <taxon>Neoheterodontei</taxon>
        <taxon>Myida</taxon>
        <taxon>Dreissenoidea</taxon>
        <taxon>Dreissenidae</taxon>
        <taxon>Dreissena</taxon>
    </lineage>
</organism>
<gene>
    <name evidence="1" type="ORF">DPMN_047174</name>
</gene>
<dbReference type="AlphaFoldDB" id="A0A9D4I192"/>
<protein>
    <submittedName>
        <fullName evidence="1">Uncharacterized protein</fullName>
    </submittedName>
</protein>
<reference evidence="1" key="1">
    <citation type="journal article" date="2019" name="bioRxiv">
        <title>The Genome of the Zebra Mussel, Dreissena polymorpha: A Resource for Invasive Species Research.</title>
        <authorList>
            <person name="McCartney M.A."/>
            <person name="Auch B."/>
            <person name="Kono T."/>
            <person name="Mallez S."/>
            <person name="Zhang Y."/>
            <person name="Obille A."/>
            <person name="Becker A."/>
            <person name="Abrahante J.E."/>
            <person name="Garbe J."/>
            <person name="Badalamenti J.P."/>
            <person name="Herman A."/>
            <person name="Mangelson H."/>
            <person name="Liachko I."/>
            <person name="Sullivan S."/>
            <person name="Sone E.D."/>
            <person name="Koren S."/>
            <person name="Silverstein K.A.T."/>
            <person name="Beckman K.B."/>
            <person name="Gohl D.M."/>
        </authorList>
    </citation>
    <scope>NUCLEOTIDE SEQUENCE</scope>
    <source>
        <strain evidence="1">Duluth1</strain>
        <tissue evidence="1">Whole animal</tissue>
    </source>
</reference>
<evidence type="ECO:0000313" key="1">
    <source>
        <dbReference type="EMBL" id="KAH3740468.1"/>
    </source>
</evidence>
<dbReference type="EMBL" id="JAIWYP010000011">
    <property type="protein sequence ID" value="KAH3740468.1"/>
    <property type="molecule type" value="Genomic_DNA"/>
</dbReference>
<sequence>MLPDSQPVLSFSTWNWLSRHNDIPVAKNAIGEGRATTSIVLWSSERPERDQKHDIPHPRQMLFNLCHRFIKSE</sequence>
<comment type="caution">
    <text evidence="1">The sequence shown here is derived from an EMBL/GenBank/DDBJ whole genome shotgun (WGS) entry which is preliminary data.</text>
</comment>
<reference evidence="1" key="2">
    <citation type="submission" date="2020-11" db="EMBL/GenBank/DDBJ databases">
        <authorList>
            <person name="McCartney M.A."/>
            <person name="Auch B."/>
            <person name="Kono T."/>
            <person name="Mallez S."/>
            <person name="Becker A."/>
            <person name="Gohl D.M."/>
            <person name="Silverstein K.A.T."/>
            <person name="Koren S."/>
            <person name="Bechman K.B."/>
            <person name="Herman A."/>
            <person name="Abrahante J.E."/>
            <person name="Garbe J."/>
        </authorList>
    </citation>
    <scope>NUCLEOTIDE SEQUENCE</scope>
    <source>
        <strain evidence="1">Duluth1</strain>
        <tissue evidence="1">Whole animal</tissue>
    </source>
</reference>
<accession>A0A9D4I192</accession>